<evidence type="ECO:0000313" key="3">
    <source>
        <dbReference type="Proteomes" id="UP000295106"/>
    </source>
</evidence>
<protein>
    <submittedName>
        <fullName evidence="2">Uncharacterized protein DUF4845</fullName>
    </submittedName>
</protein>
<dbReference type="EMBL" id="SLXD01000006">
    <property type="protein sequence ID" value="TCP02563.1"/>
    <property type="molecule type" value="Genomic_DNA"/>
</dbReference>
<dbReference type="Pfam" id="PF16137">
    <property type="entry name" value="DUF4845"/>
    <property type="match status" value="1"/>
</dbReference>
<keyword evidence="1" id="KW-0472">Membrane</keyword>
<dbReference type="Proteomes" id="UP000295106">
    <property type="component" value="Unassembled WGS sequence"/>
</dbReference>
<gene>
    <name evidence="2" type="ORF">EV684_106125</name>
</gene>
<proteinExistence type="predicted"/>
<dbReference type="OrthoDB" id="9133279at2"/>
<evidence type="ECO:0000313" key="2">
    <source>
        <dbReference type="EMBL" id="TCP02563.1"/>
    </source>
</evidence>
<evidence type="ECO:0000256" key="1">
    <source>
        <dbReference type="SAM" id="Phobius"/>
    </source>
</evidence>
<organism evidence="2 3">
    <name type="scientific">Rubrivivax gelatinosus</name>
    <name type="common">Rhodocyclus gelatinosus</name>
    <name type="synonym">Rhodopseudomonas gelatinosa</name>
    <dbReference type="NCBI Taxonomy" id="28068"/>
    <lineage>
        <taxon>Bacteria</taxon>
        <taxon>Pseudomonadati</taxon>
        <taxon>Pseudomonadota</taxon>
        <taxon>Betaproteobacteria</taxon>
        <taxon>Burkholderiales</taxon>
        <taxon>Sphaerotilaceae</taxon>
        <taxon>Rubrivivax</taxon>
    </lineage>
</organism>
<name>A0A4R2MSW9_RUBGE</name>
<dbReference type="AlphaFoldDB" id="A0A4R2MSW9"/>
<feature type="transmembrane region" description="Helical" evidence="1">
    <location>
        <begin position="15"/>
        <end position="35"/>
    </location>
</feature>
<reference evidence="2 3" key="1">
    <citation type="submission" date="2019-03" db="EMBL/GenBank/DDBJ databases">
        <title>Genomic Encyclopedia of Type Strains, Phase IV (KMG-IV): sequencing the most valuable type-strain genomes for metagenomic binning, comparative biology and taxonomic classification.</title>
        <authorList>
            <person name="Goeker M."/>
        </authorList>
    </citation>
    <scope>NUCLEOTIDE SEQUENCE [LARGE SCALE GENOMIC DNA]</scope>
    <source>
        <strain evidence="2 3">DSM 1709</strain>
    </source>
</reference>
<keyword evidence="1" id="KW-1133">Transmembrane helix</keyword>
<comment type="caution">
    <text evidence="2">The sequence shown here is derived from an EMBL/GenBank/DDBJ whole genome shotgun (WGS) entry which is preliminary data.</text>
</comment>
<sequence>MTPVSRGPRANQRGITLFGLMFWALIVGFTGYVLVRAVPTVNEYLTIKRAVEKVAASQPATVADARTAFDRQKEVEYSITSIDSKDLEITKENDKVVIAFAYDKEVPLLGPVYLLLKYEGRAKAP</sequence>
<keyword evidence="1" id="KW-0812">Transmembrane</keyword>
<dbReference type="GeneID" id="99683527"/>
<dbReference type="RefSeq" id="WP_132647122.1">
    <property type="nucleotide sequence ID" value="NZ_CP181386.1"/>
</dbReference>
<accession>A0A4R2MSW9</accession>
<dbReference type="InterPro" id="IPR032314">
    <property type="entry name" value="DUF4845"/>
</dbReference>